<name>A0ABX0Q7E4_9GAMM</name>
<evidence type="ECO:0000256" key="5">
    <source>
        <dbReference type="ARBA" id="ARBA00023136"/>
    </source>
</evidence>
<evidence type="ECO:0000256" key="3">
    <source>
        <dbReference type="ARBA" id="ARBA00022692"/>
    </source>
</evidence>
<gene>
    <name evidence="7" type="ORF">HBF26_16385</name>
</gene>
<dbReference type="Proteomes" id="UP001429601">
    <property type="component" value="Unassembled WGS sequence"/>
</dbReference>
<keyword evidence="3 6" id="KW-0812">Transmembrane</keyword>
<keyword evidence="8" id="KW-1185">Reference proteome</keyword>
<keyword evidence="2" id="KW-1003">Cell membrane</keyword>
<reference evidence="7 8" key="1">
    <citation type="journal article" date="2011" name="Curr. Microbiol.">
        <title>Luteibacter jiangsuensis sp. nov.: a methamidophos-degrading bacterium isolated from a methamidophos-manufacturing factory.</title>
        <authorList>
            <person name="Wang L."/>
            <person name="Wang G.L."/>
            <person name="Li S.P."/>
            <person name="Jiang J.D."/>
        </authorList>
    </citation>
    <scope>NUCLEOTIDE SEQUENCE [LARGE SCALE GENOMIC DNA]</scope>
    <source>
        <strain evidence="7 8">CGMCC 1.10133</strain>
    </source>
</reference>
<sequence>MSERPPSLIAHVAALAALAVLLLLSIVVSRIHLGTWNTVAGPGIAAAKAAIVVFFFMKLRRSKPAIHFAACFGVAWLTIMIVLTLGDFLTRLPVLVK</sequence>
<dbReference type="RefSeq" id="WP_167128931.1">
    <property type="nucleotide sequence ID" value="NZ_JAAQQR010000009.1"/>
</dbReference>
<protein>
    <submittedName>
        <fullName evidence="7">Oxidase</fullName>
    </submittedName>
</protein>
<dbReference type="NCBIfam" id="TIGR02229">
    <property type="entry name" value="caa3_sub_IV"/>
    <property type="match status" value="1"/>
</dbReference>
<dbReference type="InterPro" id="IPR011743">
    <property type="entry name" value="Caa3_sub_IV"/>
</dbReference>
<dbReference type="EMBL" id="JAAQQR010000009">
    <property type="protein sequence ID" value="NID06474.1"/>
    <property type="molecule type" value="Genomic_DNA"/>
</dbReference>
<keyword evidence="5 6" id="KW-0472">Membrane</keyword>
<organism evidence="7 8">
    <name type="scientific">Luteibacter jiangsuensis</name>
    <dbReference type="NCBI Taxonomy" id="637577"/>
    <lineage>
        <taxon>Bacteria</taxon>
        <taxon>Pseudomonadati</taxon>
        <taxon>Pseudomonadota</taxon>
        <taxon>Gammaproteobacteria</taxon>
        <taxon>Lysobacterales</taxon>
        <taxon>Rhodanobacteraceae</taxon>
        <taxon>Luteibacter</taxon>
    </lineage>
</organism>
<comment type="caution">
    <text evidence="7">The sequence shown here is derived from an EMBL/GenBank/DDBJ whole genome shotgun (WGS) entry which is preliminary data.</text>
</comment>
<evidence type="ECO:0000256" key="2">
    <source>
        <dbReference type="ARBA" id="ARBA00022475"/>
    </source>
</evidence>
<feature type="transmembrane region" description="Helical" evidence="6">
    <location>
        <begin position="39"/>
        <end position="56"/>
    </location>
</feature>
<feature type="transmembrane region" description="Helical" evidence="6">
    <location>
        <begin position="68"/>
        <end position="89"/>
    </location>
</feature>
<evidence type="ECO:0000256" key="4">
    <source>
        <dbReference type="ARBA" id="ARBA00022989"/>
    </source>
</evidence>
<comment type="subcellular location">
    <subcellularLocation>
        <location evidence="1">Cell membrane</location>
        <topology evidence="1">Multi-pass membrane protein</topology>
    </subcellularLocation>
</comment>
<accession>A0ABX0Q7E4</accession>
<evidence type="ECO:0000256" key="1">
    <source>
        <dbReference type="ARBA" id="ARBA00004651"/>
    </source>
</evidence>
<evidence type="ECO:0000256" key="6">
    <source>
        <dbReference type="SAM" id="Phobius"/>
    </source>
</evidence>
<dbReference type="InterPro" id="IPR005171">
    <property type="entry name" value="Cyt_c_oxidase_su4_prok"/>
</dbReference>
<evidence type="ECO:0000313" key="7">
    <source>
        <dbReference type="EMBL" id="NID06474.1"/>
    </source>
</evidence>
<keyword evidence="4 6" id="KW-1133">Transmembrane helix</keyword>
<dbReference type="Pfam" id="PF03626">
    <property type="entry name" value="COX4_pro"/>
    <property type="match status" value="1"/>
</dbReference>
<proteinExistence type="predicted"/>
<evidence type="ECO:0000313" key="8">
    <source>
        <dbReference type="Proteomes" id="UP001429601"/>
    </source>
</evidence>